<gene>
    <name evidence="8" type="ORF">SEMRO_41_G025030.1</name>
</gene>
<evidence type="ECO:0000256" key="2">
    <source>
        <dbReference type="ARBA" id="ARBA00022692"/>
    </source>
</evidence>
<protein>
    <recommendedName>
        <fullName evidence="7">Amino acid transporter transmembrane domain-containing protein</fullName>
    </recommendedName>
</protein>
<dbReference type="GO" id="GO:0016020">
    <property type="term" value="C:membrane"/>
    <property type="evidence" value="ECO:0007669"/>
    <property type="project" value="UniProtKB-SubCell"/>
</dbReference>
<feature type="domain" description="Amino acid transporter transmembrane" evidence="7">
    <location>
        <begin position="75"/>
        <end position="177"/>
    </location>
</feature>
<comment type="subcellular location">
    <subcellularLocation>
        <location evidence="1">Membrane</location>
    </subcellularLocation>
</comment>
<evidence type="ECO:0000256" key="5">
    <source>
        <dbReference type="SAM" id="MobiDB-lite"/>
    </source>
</evidence>
<keyword evidence="2 6" id="KW-0812">Transmembrane</keyword>
<name>A0A9N8DF67_9STRA</name>
<evidence type="ECO:0000256" key="4">
    <source>
        <dbReference type="ARBA" id="ARBA00023136"/>
    </source>
</evidence>
<keyword evidence="4 6" id="KW-0472">Membrane</keyword>
<dbReference type="PANTHER" id="PTHR16189">
    <property type="entry name" value="TRANSMEMBRANE PROTEIN 104-RELATED"/>
    <property type="match status" value="1"/>
</dbReference>
<feature type="transmembrane region" description="Helical" evidence="6">
    <location>
        <begin position="493"/>
        <end position="513"/>
    </location>
</feature>
<sequence>MSSKGPQDAAVNEGAPLTGSTSNGAYGSAEDGAASNQPTALKDILRKAPSDLRGSMQSIRDLIEEHTGKIGYLGSYAIACNSLTGPAMLHLPATFHRSGLIPTLFVLIFVCILAALCSLHMANTISKVPGNSNFKEEVEYAEVFRFFWGERAYMLAQLLFFLCISCLNISSIVDTAQTVDTALGNYAGSVALQISWDPEEDTLSWIHWVASECSQEVKIAGDCLPYVDDGEDSSVILTAGYMIVVVIFLPMALMDLKENALWQIVGFIVSILASFQFAIAFIMEGLDFSSQSLWGESWSALFGVILFNFALVIAIPAWLYEKEDSVDAANVINGSSVLSVVLYILVGALGSMAMPNVSENMLESMESGAHGVSLQIGASIFAFFIIGLGIPLFSVLTRYGLVGSNQFSTKVANMLAVYFPFGVGWMLYEGQGITNLLSWGGVICTSLVAFILPLLVALHTVEENEHEGFVSVYGIYLSCFPSLEHDKGAQIRVLKVLLALAVLSIIAAIIGNIEGDA</sequence>
<reference evidence="8" key="1">
    <citation type="submission" date="2020-06" db="EMBL/GenBank/DDBJ databases">
        <authorList>
            <consortium name="Plant Systems Biology data submission"/>
        </authorList>
    </citation>
    <scope>NUCLEOTIDE SEQUENCE</scope>
    <source>
        <strain evidence="8">D6</strain>
    </source>
</reference>
<evidence type="ECO:0000313" key="8">
    <source>
        <dbReference type="EMBL" id="CAB9498574.1"/>
    </source>
</evidence>
<dbReference type="Pfam" id="PF01490">
    <property type="entry name" value="Aa_trans"/>
    <property type="match status" value="1"/>
</dbReference>
<feature type="transmembrane region" description="Helical" evidence="6">
    <location>
        <begin position="99"/>
        <end position="119"/>
    </location>
</feature>
<evidence type="ECO:0000256" key="6">
    <source>
        <dbReference type="SAM" id="Phobius"/>
    </source>
</evidence>
<feature type="transmembrane region" description="Helical" evidence="6">
    <location>
        <begin position="298"/>
        <end position="319"/>
    </location>
</feature>
<dbReference type="InterPro" id="IPR013057">
    <property type="entry name" value="AA_transpt_TM"/>
</dbReference>
<evidence type="ECO:0000256" key="1">
    <source>
        <dbReference type="ARBA" id="ARBA00004370"/>
    </source>
</evidence>
<comment type="caution">
    <text evidence="8">The sequence shown here is derived from an EMBL/GenBank/DDBJ whole genome shotgun (WGS) entry which is preliminary data.</text>
</comment>
<accession>A0A9N8DF67</accession>
<keyword evidence="3 6" id="KW-1133">Transmembrane helix</keyword>
<evidence type="ECO:0000259" key="7">
    <source>
        <dbReference type="Pfam" id="PF01490"/>
    </source>
</evidence>
<evidence type="ECO:0000256" key="3">
    <source>
        <dbReference type="ARBA" id="ARBA00022989"/>
    </source>
</evidence>
<dbReference type="OrthoDB" id="294541at2759"/>
<organism evidence="8 9">
    <name type="scientific">Seminavis robusta</name>
    <dbReference type="NCBI Taxonomy" id="568900"/>
    <lineage>
        <taxon>Eukaryota</taxon>
        <taxon>Sar</taxon>
        <taxon>Stramenopiles</taxon>
        <taxon>Ochrophyta</taxon>
        <taxon>Bacillariophyta</taxon>
        <taxon>Bacillariophyceae</taxon>
        <taxon>Bacillariophycidae</taxon>
        <taxon>Naviculales</taxon>
        <taxon>Naviculaceae</taxon>
        <taxon>Seminavis</taxon>
    </lineage>
</organism>
<feature type="transmembrane region" description="Helical" evidence="6">
    <location>
        <begin position="374"/>
        <end position="399"/>
    </location>
</feature>
<feature type="transmembrane region" description="Helical" evidence="6">
    <location>
        <begin position="152"/>
        <end position="173"/>
    </location>
</feature>
<proteinExistence type="predicted"/>
<feature type="transmembrane region" description="Helical" evidence="6">
    <location>
        <begin position="440"/>
        <end position="458"/>
    </location>
</feature>
<evidence type="ECO:0000313" key="9">
    <source>
        <dbReference type="Proteomes" id="UP001153069"/>
    </source>
</evidence>
<dbReference type="AlphaFoldDB" id="A0A9N8DF67"/>
<dbReference type="Proteomes" id="UP001153069">
    <property type="component" value="Unassembled WGS sequence"/>
</dbReference>
<dbReference type="EMBL" id="CAICTM010000041">
    <property type="protein sequence ID" value="CAB9498574.1"/>
    <property type="molecule type" value="Genomic_DNA"/>
</dbReference>
<keyword evidence="9" id="KW-1185">Reference proteome</keyword>
<feature type="transmembrane region" description="Helical" evidence="6">
    <location>
        <begin position="411"/>
        <end position="428"/>
    </location>
</feature>
<dbReference type="PANTHER" id="PTHR16189:SF3">
    <property type="entry name" value="AMINO ACID TRANSPORTER TRANSMEMBRANE DOMAIN-CONTAINING PROTEIN"/>
    <property type="match status" value="1"/>
</dbReference>
<feature type="transmembrane region" description="Helical" evidence="6">
    <location>
        <begin position="260"/>
        <end position="283"/>
    </location>
</feature>
<feature type="transmembrane region" description="Helical" evidence="6">
    <location>
        <begin position="234"/>
        <end position="253"/>
    </location>
</feature>
<feature type="transmembrane region" description="Helical" evidence="6">
    <location>
        <begin position="331"/>
        <end position="354"/>
    </location>
</feature>
<feature type="region of interest" description="Disordered" evidence="5">
    <location>
        <begin position="1"/>
        <end position="35"/>
    </location>
</feature>